<dbReference type="Pfam" id="PF00349">
    <property type="entry name" value="Hexokinase_1"/>
    <property type="match status" value="1"/>
</dbReference>
<dbReference type="Gene3D" id="3.40.367.20">
    <property type="match status" value="1"/>
</dbReference>
<dbReference type="GO" id="GO:0005536">
    <property type="term" value="F:D-glucose binding"/>
    <property type="evidence" value="ECO:0007669"/>
    <property type="project" value="InterPro"/>
</dbReference>
<dbReference type="OrthoDB" id="419537at2759"/>
<dbReference type="GO" id="GO:0005524">
    <property type="term" value="F:ATP binding"/>
    <property type="evidence" value="ECO:0007669"/>
    <property type="project" value="UniProtKB-UniRule"/>
</dbReference>
<keyword evidence="6" id="KW-0324">Glycolysis</keyword>
<evidence type="ECO:0000313" key="9">
    <source>
        <dbReference type="EMBL" id="KAF9694557.1"/>
    </source>
</evidence>
<dbReference type="EC" id="2.7.1.-" evidence="6"/>
<evidence type="ECO:0000259" key="8">
    <source>
        <dbReference type="Pfam" id="PF03727"/>
    </source>
</evidence>
<evidence type="ECO:0000256" key="2">
    <source>
        <dbReference type="ARBA" id="ARBA00022679"/>
    </source>
</evidence>
<evidence type="ECO:0000256" key="6">
    <source>
        <dbReference type="RuleBase" id="RU362007"/>
    </source>
</evidence>
<evidence type="ECO:0000256" key="3">
    <source>
        <dbReference type="ARBA" id="ARBA00022741"/>
    </source>
</evidence>
<keyword evidence="4 6" id="KW-0418">Kinase</keyword>
<dbReference type="GO" id="GO:0019158">
    <property type="term" value="F:mannokinase activity"/>
    <property type="evidence" value="ECO:0007669"/>
    <property type="project" value="TreeGrafter"/>
</dbReference>
<proteinExistence type="inferred from homology"/>
<evidence type="ECO:0000256" key="1">
    <source>
        <dbReference type="ARBA" id="ARBA00009225"/>
    </source>
</evidence>
<feature type="domain" description="Hexokinase C-terminal" evidence="8">
    <location>
        <begin position="258"/>
        <end position="521"/>
    </location>
</feature>
<dbReference type="GO" id="GO:0001678">
    <property type="term" value="P:intracellular glucose homeostasis"/>
    <property type="evidence" value="ECO:0007669"/>
    <property type="project" value="InterPro"/>
</dbReference>
<comment type="similarity">
    <text evidence="1 6">Belongs to the hexokinase family.</text>
</comment>
<sequence length="528" mass="57277">MVVSTESGGAQDVFHELTSCLNTKTLLDLARRFSDTYTTLARNSTEHFLVTPVTALPTGKEEGRFLAIDVGGSNLRVGFVELAGDLSKPGRSGDQAHHAGNDLSAKIKRSHDRCWPIGDHLKMDKPEDLFRWVGDCMAEVVAEAIDDASISRDDQILLGVTFSFPMAQTGLGEARLLPMGKGFAINTDLNLGQMLLAGYARHCSKSPTNGPPADDTPKANNGDLLPKLRVAAITNDTVATFVSLAYTVNATPNSRVAMGLIVGTGTNATVPMKPTSLHPSKLSDIQELEAVESIIINTEWTIRGTDEPLEALGIKTRWDQTLDQDSESPGFQPFEYMTSGRYLGELVRMAFVYLTRLDIDMEGIPYTLQTRNTIPTRFLSETVARLDDDALRAQLTKRYPSNVPGDSSFWTAARTQLLRDLAQAVQQRSSALIAAASVGLLDCVGDIELTPPPSSSPNTPPDEELVIAYTGSTISQYPHWLEDCQKWIDELVSASELNRGKRVVLREALDGGIVGAAVLAGMRGDMSP</sequence>
<dbReference type="InterPro" id="IPR043129">
    <property type="entry name" value="ATPase_NBD"/>
</dbReference>
<evidence type="ECO:0000313" key="10">
    <source>
        <dbReference type="Proteomes" id="UP000651452"/>
    </source>
</evidence>
<evidence type="ECO:0000259" key="7">
    <source>
        <dbReference type="Pfam" id="PF00349"/>
    </source>
</evidence>
<keyword evidence="10" id="KW-1185">Reference proteome</keyword>
<dbReference type="GO" id="GO:0006096">
    <property type="term" value="P:glycolytic process"/>
    <property type="evidence" value="ECO:0007669"/>
    <property type="project" value="UniProtKB-UniPathway"/>
</dbReference>
<dbReference type="PANTHER" id="PTHR19443:SF29">
    <property type="entry name" value="PHOSPHOTRANSFERASE"/>
    <property type="match status" value="1"/>
</dbReference>
<dbReference type="GO" id="GO:0006013">
    <property type="term" value="P:mannose metabolic process"/>
    <property type="evidence" value="ECO:0007669"/>
    <property type="project" value="TreeGrafter"/>
</dbReference>
<dbReference type="SUPFAM" id="SSF53067">
    <property type="entry name" value="Actin-like ATPase domain"/>
    <property type="match status" value="2"/>
</dbReference>
<dbReference type="Gene3D" id="3.30.420.40">
    <property type="match status" value="1"/>
</dbReference>
<gene>
    <name evidence="9" type="ORF">EKO04_007331</name>
</gene>
<dbReference type="CDD" id="cd24000">
    <property type="entry name" value="ASKHA_NBD_HK"/>
    <property type="match status" value="1"/>
</dbReference>
<dbReference type="PROSITE" id="PS51748">
    <property type="entry name" value="HEXOKINASE_2"/>
    <property type="match status" value="1"/>
</dbReference>
<dbReference type="UniPathway" id="UPA00109">
    <property type="reaction ID" value="UER00180"/>
</dbReference>
<dbReference type="Pfam" id="PF03727">
    <property type="entry name" value="Hexokinase_2"/>
    <property type="match status" value="1"/>
</dbReference>
<name>A0A8H7J1K6_9PLEO</name>
<comment type="caution">
    <text evidence="9">The sequence shown here is derived from an EMBL/GenBank/DDBJ whole genome shotgun (WGS) entry which is preliminary data.</text>
</comment>
<keyword evidence="3 6" id="KW-0547">Nucleotide-binding</keyword>
<organism evidence="9 10">
    <name type="scientific">Ascochyta lentis</name>
    <dbReference type="NCBI Taxonomy" id="205686"/>
    <lineage>
        <taxon>Eukaryota</taxon>
        <taxon>Fungi</taxon>
        <taxon>Dikarya</taxon>
        <taxon>Ascomycota</taxon>
        <taxon>Pezizomycotina</taxon>
        <taxon>Dothideomycetes</taxon>
        <taxon>Pleosporomycetidae</taxon>
        <taxon>Pleosporales</taxon>
        <taxon>Pleosporineae</taxon>
        <taxon>Didymellaceae</taxon>
        <taxon>Ascochyta</taxon>
    </lineage>
</organism>
<reference evidence="9" key="1">
    <citation type="submission" date="2018-12" db="EMBL/GenBank/DDBJ databases">
        <authorList>
            <person name="Syme R.A."/>
            <person name="Farfan-Caceres L."/>
            <person name="Lichtenzveig J."/>
        </authorList>
    </citation>
    <scope>NUCLEOTIDE SEQUENCE</scope>
    <source>
        <strain evidence="9">Al4</strain>
    </source>
</reference>
<dbReference type="Proteomes" id="UP000651452">
    <property type="component" value="Unassembled WGS sequence"/>
</dbReference>
<dbReference type="PRINTS" id="PR00475">
    <property type="entry name" value="HEXOKINASE"/>
</dbReference>
<dbReference type="GO" id="GO:0005829">
    <property type="term" value="C:cytosol"/>
    <property type="evidence" value="ECO:0007669"/>
    <property type="project" value="TreeGrafter"/>
</dbReference>
<dbReference type="AlphaFoldDB" id="A0A8H7J1K6"/>
<evidence type="ECO:0000256" key="4">
    <source>
        <dbReference type="ARBA" id="ARBA00022777"/>
    </source>
</evidence>
<dbReference type="InterPro" id="IPR022672">
    <property type="entry name" value="Hexokinase_N"/>
</dbReference>
<keyword evidence="2 6" id="KW-0808">Transferase</keyword>
<dbReference type="InterPro" id="IPR001312">
    <property type="entry name" value="Hexokinase"/>
</dbReference>
<reference evidence="9" key="2">
    <citation type="submission" date="2020-09" db="EMBL/GenBank/DDBJ databases">
        <title>Reference genome assembly for Australian Ascochyta lentis isolate Al4.</title>
        <authorList>
            <person name="Lee R.C."/>
            <person name="Farfan-Caceres L.M."/>
            <person name="Debler J.W."/>
            <person name="Williams A.H."/>
            <person name="Henares B.M."/>
        </authorList>
    </citation>
    <scope>NUCLEOTIDE SEQUENCE</scope>
    <source>
        <strain evidence="9">Al4</strain>
    </source>
</reference>
<dbReference type="EMBL" id="RZGK01000013">
    <property type="protein sequence ID" value="KAF9694557.1"/>
    <property type="molecule type" value="Genomic_DNA"/>
</dbReference>
<dbReference type="GO" id="GO:0005739">
    <property type="term" value="C:mitochondrion"/>
    <property type="evidence" value="ECO:0007669"/>
    <property type="project" value="TreeGrafter"/>
</dbReference>
<dbReference type="GO" id="GO:0004340">
    <property type="term" value="F:glucokinase activity"/>
    <property type="evidence" value="ECO:0007669"/>
    <property type="project" value="TreeGrafter"/>
</dbReference>
<dbReference type="GO" id="GO:0006006">
    <property type="term" value="P:glucose metabolic process"/>
    <property type="evidence" value="ECO:0007669"/>
    <property type="project" value="TreeGrafter"/>
</dbReference>
<dbReference type="InterPro" id="IPR022673">
    <property type="entry name" value="Hexokinase_C"/>
</dbReference>
<evidence type="ECO:0000256" key="5">
    <source>
        <dbReference type="ARBA" id="ARBA00022840"/>
    </source>
</evidence>
<protein>
    <recommendedName>
        <fullName evidence="6">Phosphotransferase</fullName>
        <ecNumber evidence="6">2.7.1.-</ecNumber>
    </recommendedName>
</protein>
<dbReference type="GO" id="GO:0008865">
    <property type="term" value="F:fructokinase activity"/>
    <property type="evidence" value="ECO:0007669"/>
    <property type="project" value="TreeGrafter"/>
</dbReference>
<keyword evidence="5 6" id="KW-0067">ATP-binding</keyword>
<accession>A0A8H7J1K6</accession>
<feature type="domain" description="Hexokinase N-terminal" evidence="7">
    <location>
        <begin position="21"/>
        <end position="246"/>
    </location>
</feature>
<dbReference type="PANTHER" id="PTHR19443">
    <property type="entry name" value="HEXOKINASE"/>
    <property type="match status" value="1"/>
</dbReference>